<sequence length="126" mass="14161">MKQKIVIRLCTNGNDQKSRSKALKIAVSQRGVESAAMQGGENNLLEVEGVQIDAVKLTKLLRKKLKQAAELLIVGPVDKKDGDKKEGPKMEVAMMQWPSYNYPYYVVPQFPLYEVRDSYQNGCSIL</sequence>
<evidence type="ECO:0000313" key="1">
    <source>
        <dbReference type="Proteomes" id="UP000790787"/>
    </source>
</evidence>
<evidence type="ECO:0000313" key="2">
    <source>
        <dbReference type="RefSeq" id="XP_075098323.1"/>
    </source>
</evidence>
<proteinExistence type="predicted"/>
<accession>A0AC58TM87</accession>
<dbReference type="Proteomes" id="UP000790787">
    <property type="component" value="Chromosome 21"/>
</dbReference>
<reference evidence="2" key="2">
    <citation type="submission" date="2025-08" db="UniProtKB">
        <authorList>
            <consortium name="RefSeq"/>
        </authorList>
    </citation>
    <scope>IDENTIFICATION</scope>
    <source>
        <tissue evidence="2">Leaf</tissue>
    </source>
</reference>
<dbReference type="RefSeq" id="XP_075098323.1">
    <property type="nucleotide sequence ID" value="XM_075242222.1"/>
</dbReference>
<reference evidence="1" key="1">
    <citation type="journal article" date="2014" name="Nat. Commun.">
        <title>The tobacco genome sequence and its comparison with those of tomato and potato.</title>
        <authorList>
            <person name="Sierro N."/>
            <person name="Battey J.N."/>
            <person name="Ouadi S."/>
            <person name="Bakaher N."/>
            <person name="Bovet L."/>
            <person name="Willig A."/>
            <person name="Goepfert S."/>
            <person name="Peitsch M.C."/>
            <person name="Ivanov N.V."/>
        </authorList>
    </citation>
    <scope>NUCLEOTIDE SEQUENCE [LARGE SCALE GENOMIC DNA]</scope>
</reference>
<name>A0AC58TM87_TOBAC</name>
<gene>
    <name evidence="2" type="primary">LOC142175441</name>
</gene>
<protein>
    <submittedName>
        <fullName evidence="2">Heavy metal-associated isoprenylated plant protein 16-like isoform X2</fullName>
    </submittedName>
</protein>
<keyword evidence="1" id="KW-1185">Reference proteome</keyword>
<organism evidence="1 2">
    <name type="scientific">Nicotiana tabacum</name>
    <name type="common">Common tobacco</name>
    <dbReference type="NCBI Taxonomy" id="4097"/>
    <lineage>
        <taxon>Eukaryota</taxon>
        <taxon>Viridiplantae</taxon>
        <taxon>Streptophyta</taxon>
        <taxon>Embryophyta</taxon>
        <taxon>Tracheophyta</taxon>
        <taxon>Spermatophyta</taxon>
        <taxon>Magnoliopsida</taxon>
        <taxon>eudicotyledons</taxon>
        <taxon>Gunneridae</taxon>
        <taxon>Pentapetalae</taxon>
        <taxon>asterids</taxon>
        <taxon>lamiids</taxon>
        <taxon>Solanales</taxon>
        <taxon>Solanaceae</taxon>
        <taxon>Nicotianoideae</taxon>
        <taxon>Nicotianeae</taxon>
        <taxon>Nicotiana</taxon>
    </lineage>
</organism>